<feature type="non-terminal residue" evidence="2">
    <location>
        <position position="1"/>
    </location>
</feature>
<organism evidence="2 3">
    <name type="scientific">Eiseniibacteriota bacterium</name>
    <dbReference type="NCBI Taxonomy" id="2212470"/>
    <lineage>
        <taxon>Bacteria</taxon>
        <taxon>Candidatus Eiseniibacteriota</taxon>
    </lineage>
</organism>
<dbReference type="AlphaFoldDB" id="A0A538T278"/>
<dbReference type="Pfam" id="PF02954">
    <property type="entry name" value="HTH_8"/>
    <property type="match status" value="1"/>
</dbReference>
<dbReference type="PRINTS" id="PR01590">
    <property type="entry name" value="HTHFIS"/>
</dbReference>
<dbReference type="Proteomes" id="UP000317716">
    <property type="component" value="Unassembled WGS sequence"/>
</dbReference>
<comment type="caution">
    <text evidence="2">The sequence shown here is derived from an EMBL/GenBank/DDBJ whole genome shotgun (WGS) entry which is preliminary data.</text>
</comment>
<protein>
    <submittedName>
        <fullName evidence="2">Sigma-54-dependent Fis family transcriptional regulator</fullName>
    </submittedName>
</protein>
<gene>
    <name evidence="2" type="ORF">E6K72_03470</name>
</gene>
<sequence length="58" mass="6227">AEACSHAPSTLAAAEREHIRQVLEKVGGNRSLASRLLGIDRGTLARKIRSLGLEPPPR</sequence>
<dbReference type="GO" id="GO:0043565">
    <property type="term" value="F:sequence-specific DNA binding"/>
    <property type="evidence" value="ECO:0007669"/>
    <property type="project" value="InterPro"/>
</dbReference>
<accession>A0A538T278</accession>
<proteinExistence type="predicted"/>
<dbReference type="Gene3D" id="1.10.10.60">
    <property type="entry name" value="Homeodomain-like"/>
    <property type="match status" value="1"/>
</dbReference>
<dbReference type="EMBL" id="VBOS01000110">
    <property type="protein sequence ID" value="TMQ57728.1"/>
    <property type="molecule type" value="Genomic_DNA"/>
</dbReference>
<dbReference type="SUPFAM" id="SSF46689">
    <property type="entry name" value="Homeodomain-like"/>
    <property type="match status" value="1"/>
</dbReference>
<evidence type="ECO:0000259" key="1">
    <source>
        <dbReference type="Pfam" id="PF02954"/>
    </source>
</evidence>
<feature type="domain" description="DNA binding HTH" evidence="1">
    <location>
        <begin position="10"/>
        <end position="49"/>
    </location>
</feature>
<evidence type="ECO:0000313" key="2">
    <source>
        <dbReference type="EMBL" id="TMQ57728.1"/>
    </source>
</evidence>
<evidence type="ECO:0000313" key="3">
    <source>
        <dbReference type="Proteomes" id="UP000317716"/>
    </source>
</evidence>
<dbReference type="InterPro" id="IPR002197">
    <property type="entry name" value="HTH_Fis"/>
</dbReference>
<name>A0A538T278_UNCEI</name>
<reference evidence="2 3" key="1">
    <citation type="journal article" date="2019" name="Nat. Microbiol.">
        <title>Mediterranean grassland soil C-N compound turnover is dependent on rainfall and depth, and is mediated by genomically divergent microorganisms.</title>
        <authorList>
            <person name="Diamond S."/>
            <person name="Andeer P.F."/>
            <person name="Li Z."/>
            <person name="Crits-Christoph A."/>
            <person name="Burstein D."/>
            <person name="Anantharaman K."/>
            <person name="Lane K.R."/>
            <person name="Thomas B.C."/>
            <person name="Pan C."/>
            <person name="Northen T.R."/>
            <person name="Banfield J.F."/>
        </authorList>
    </citation>
    <scope>NUCLEOTIDE SEQUENCE [LARGE SCALE GENOMIC DNA]</scope>
    <source>
        <strain evidence="2">WS_2</strain>
    </source>
</reference>
<dbReference type="InterPro" id="IPR009057">
    <property type="entry name" value="Homeodomain-like_sf"/>
</dbReference>